<dbReference type="PANTHER" id="PTHR24321:SF8">
    <property type="entry name" value="ESTRADIOL 17-BETA-DEHYDROGENASE 8-RELATED"/>
    <property type="match status" value="1"/>
</dbReference>
<dbReference type="SUPFAM" id="SSF51735">
    <property type="entry name" value="NAD(P)-binding Rossmann-fold domains"/>
    <property type="match status" value="1"/>
</dbReference>
<gene>
    <name evidence="3" type="ORF">CLV54_1497</name>
</gene>
<dbReference type="GO" id="GO:0016491">
    <property type="term" value="F:oxidoreductase activity"/>
    <property type="evidence" value="ECO:0007669"/>
    <property type="project" value="UniProtKB-KW"/>
</dbReference>
<evidence type="ECO:0000256" key="1">
    <source>
        <dbReference type="ARBA" id="ARBA00006484"/>
    </source>
</evidence>
<dbReference type="PANTHER" id="PTHR24321">
    <property type="entry name" value="DEHYDROGENASES, SHORT CHAIN"/>
    <property type="match status" value="1"/>
</dbReference>
<dbReference type="Pfam" id="PF00106">
    <property type="entry name" value="adh_short"/>
    <property type="match status" value="1"/>
</dbReference>
<keyword evidence="2" id="KW-0560">Oxidoreductase</keyword>
<dbReference type="Pfam" id="PF13561">
    <property type="entry name" value="adh_short_C2"/>
    <property type="match status" value="1"/>
</dbReference>
<keyword evidence="4" id="KW-1185">Reference proteome</keyword>
<evidence type="ECO:0000313" key="3">
    <source>
        <dbReference type="EMBL" id="PJJ63821.1"/>
    </source>
</evidence>
<dbReference type="OrthoDB" id="3676637at2"/>
<dbReference type="InterPro" id="IPR036291">
    <property type="entry name" value="NAD(P)-bd_dom_sf"/>
</dbReference>
<dbReference type="Gene3D" id="3.40.50.720">
    <property type="entry name" value="NAD(P)-binding Rossmann-like Domain"/>
    <property type="match status" value="1"/>
</dbReference>
<dbReference type="InterPro" id="IPR002347">
    <property type="entry name" value="SDR_fam"/>
</dbReference>
<comment type="caution">
    <text evidence="3">The sequence shown here is derived from an EMBL/GenBank/DDBJ whole genome shotgun (WGS) entry which is preliminary data.</text>
</comment>
<organism evidence="3 4">
    <name type="scientific">Compostimonas suwonensis</name>
    <dbReference type="NCBI Taxonomy" id="1048394"/>
    <lineage>
        <taxon>Bacteria</taxon>
        <taxon>Bacillati</taxon>
        <taxon>Actinomycetota</taxon>
        <taxon>Actinomycetes</taxon>
        <taxon>Micrococcales</taxon>
        <taxon>Microbacteriaceae</taxon>
        <taxon>Compostimonas</taxon>
    </lineage>
</organism>
<dbReference type="EMBL" id="PGFB01000002">
    <property type="protein sequence ID" value="PJJ63821.1"/>
    <property type="molecule type" value="Genomic_DNA"/>
</dbReference>
<sequence length="260" mass="26732">MTRTFVVTGAASGIGRATSQLLEARGEKVISVDLRDADIEVDLSSDEGVEFLASEAARLSGGTVDGVLAIAGLAQPVAKTVEINYYGTIATLESLRPLLLTSAAPRAALVTSMASLFPPDDTLLDALLDGTRATAMERAEELAAGTPEQSGLLYGTSKRALARWLRRTAASADWAGAGIPLNGVAPGVVTTPMTAGLTASEADRAALLTQVPMPLGGIFGPEAVADLLAWLVGESNGHLCGQIVFIDGGSDVVIRGDSTW</sequence>
<evidence type="ECO:0000256" key="2">
    <source>
        <dbReference type="ARBA" id="ARBA00023002"/>
    </source>
</evidence>
<proteinExistence type="inferred from homology"/>
<comment type="similarity">
    <text evidence="1">Belongs to the short-chain dehydrogenases/reductases (SDR) family.</text>
</comment>
<dbReference type="PRINTS" id="PR00081">
    <property type="entry name" value="GDHRDH"/>
</dbReference>
<protein>
    <submittedName>
        <fullName evidence="3">NAD(P)-dependent dehydrogenase (Short-subunit alcohol dehydrogenase family)</fullName>
    </submittedName>
</protein>
<accession>A0A2M9C0E7</accession>
<name>A0A2M9C0E7_9MICO</name>
<reference evidence="3 4" key="1">
    <citation type="submission" date="2017-11" db="EMBL/GenBank/DDBJ databases">
        <title>Genomic Encyclopedia of Archaeal and Bacterial Type Strains, Phase II (KMG-II): From Individual Species to Whole Genera.</title>
        <authorList>
            <person name="Goeker M."/>
        </authorList>
    </citation>
    <scope>NUCLEOTIDE SEQUENCE [LARGE SCALE GENOMIC DNA]</scope>
    <source>
        <strain evidence="3 4">DSM 25625</strain>
    </source>
</reference>
<dbReference type="AlphaFoldDB" id="A0A2M9C0E7"/>
<dbReference type="RefSeq" id="WP_100344279.1">
    <property type="nucleotide sequence ID" value="NZ_PGFB01000002.1"/>
</dbReference>
<evidence type="ECO:0000313" key="4">
    <source>
        <dbReference type="Proteomes" id="UP000230161"/>
    </source>
</evidence>
<dbReference type="Proteomes" id="UP000230161">
    <property type="component" value="Unassembled WGS sequence"/>
</dbReference>